<dbReference type="InterPro" id="IPR009015">
    <property type="entry name" value="Fucose_isomerase_N/cen_sf"/>
</dbReference>
<evidence type="ECO:0000256" key="4">
    <source>
        <dbReference type="ARBA" id="ARBA00023235"/>
    </source>
</evidence>
<dbReference type="GO" id="GO:0008733">
    <property type="term" value="F:L-arabinose isomerase activity"/>
    <property type="evidence" value="ECO:0007669"/>
    <property type="project" value="InterPro"/>
</dbReference>
<evidence type="ECO:0008006" key="11">
    <source>
        <dbReference type="Google" id="ProtNLM"/>
    </source>
</evidence>
<comment type="caution">
    <text evidence="9">The sequence shown here is derived from an EMBL/GenBank/DDBJ whole genome shotgun (WGS) entry which is preliminary data.</text>
</comment>
<feature type="domain" description="L-arabinose isomerase C-terminal" evidence="7">
    <location>
        <begin position="318"/>
        <end position="457"/>
    </location>
</feature>
<dbReference type="Gene3D" id="3.40.50.10940">
    <property type="match status" value="1"/>
</dbReference>
<reference evidence="9" key="2">
    <citation type="journal article" date="2021" name="PeerJ">
        <title>Extensive microbial diversity within the chicken gut microbiome revealed by metagenomics and culture.</title>
        <authorList>
            <person name="Gilroy R."/>
            <person name="Ravi A."/>
            <person name="Getino M."/>
            <person name="Pursley I."/>
            <person name="Horton D.L."/>
            <person name="Alikhan N.F."/>
            <person name="Baker D."/>
            <person name="Gharbi K."/>
            <person name="Hall N."/>
            <person name="Watson M."/>
            <person name="Adriaenssens E.M."/>
            <person name="Foster-Nyarko E."/>
            <person name="Jarju S."/>
            <person name="Secka A."/>
            <person name="Antonio M."/>
            <person name="Oren A."/>
            <person name="Chaudhuri R.R."/>
            <person name="La Ragione R."/>
            <person name="Hildebrand F."/>
            <person name="Pallen M.J."/>
        </authorList>
    </citation>
    <scope>NUCLEOTIDE SEQUENCE</scope>
    <source>
        <strain evidence="9">CHK195-4489</strain>
    </source>
</reference>
<evidence type="ECO:0000313" key="10">
    <source>
        <dbReference type="Proteomes" id="UP000824089"/>
    </source>
</evidence>
<evidence type="ECO:0000259" key="8">
    <source>
        <dbReference type="Pfam" id="PF24856"/>
    </source>
</evidence>
<evidence type="ECO:0000313" key="9">
    <source>
        <dbReference type="EMBL" id="HIU29631.1"/>
    </source>
</evidence>
<proteinExistence type="predicted"/>
<dbReference type="EMBL" id="DVMM01000100">
    <property type="protein sequence ID" value="HIU29631.1"/>
    <property type="molecule type" value="Genomic_DNA"/>
</dbReference>
<dbReference type="Pfam" id="PF11762">
    <property type="entry name" value="Arabinose_Iso_C"/>
    <property type="match status" value="1"/>
</dbReference>
<keyword evidence="5" id="KW-0119">Carbohydrate metabolism</keyword>
<dbReference type="GO" id="GO:0005829">
    <property type="term" value="C:cytosol"/>
    <property type="evidence" value="ECO:0007669"/>
    <property type="project" value="TreeGrafter"/>
</dbReference>
<dbReference type="InterPro" id="IPR055389">
    <property type="entry name" value="AraA_N"/>
</dbReference>
<gene>
    <name evidence="9" type="ORF">IAD50_04975</name>
</gene>
<evidence type="ECO:0000256" key="2">
    <source>
        <dbReference type="ARBA" id="ARBA00022935"/>
    </source>
</evidence>
<dbReference type="PIRSF" id="PIRSF001478">
    <property type="entry name" value="L-ara_isomerase"/>
    <property type="match status" value="1"/>
</dbReference>
<dbReference type="InterPro" id="IPR024664">
    <property type="entry name" value="Ara_Isoase_C"/>
</dbReference>
<keyword evidence="3" id="KW-0464">Manganese</keyword>
<dbReference type="SUPFAM" id="SSF50443">
    <property type="entry name" value="FucI/AraA C-terminal domain-like"/>
    <property type="match status" value="1"/>
</dbReference>
<dbReference type="InterPro" id="IPR004216">
    <property type="entry name" value="Fuc/Ara_isomerase_C"/>
</dbReference>
<dbReference type="InterPro" id="IPR055390">
    <property type="entry name" value="AraA_central"/>
</dbReference>
<reference evidence="9" key="1">
    <citation type="submission" date="2020-10" db="EMBL/GenBank/DDBJ databases">
        <authorList>
            <person name="Gilroy R."/>
        </authorList>
    </citation>
    <scope>NUCLEOTIDE SEQUENCE</scope>
    <source>
        <strain evidence="9">CHK195-4489</strain>
    </source>
</reference>
<organism evidence="9 10">
    <name type="scientific">Candidatus Egerieisoma faecipullorum</name>
    <dbReference type="NCBI Taxonomy" id="2840963"/>
    <lineage>
        <taxon>Bacteria</taxon>
        <taxon>Bacillati</taxon>
        <taxon>Bacillota</taxon>
        <taxon>Clostridia</taxon>
        <taxon>Eubacteriales</taxon>
        <taxon>Clostridiaceae</taxon>
        <taxon>Clostridiaceae incertae sedis</taxon>
        <taxon>Candidatus Egerieisoma</taxon>
    </lineage>
</organism>
<dbReference type="Pfam" id="PF02610">
    <property type="entry name" value="AraA_N"/>
    <property type="match status" value="1"/>
</dbReference>
<dbReference type="Pfam" id="PF24856">
    <property type="entry name" value="AraA_central"/>
    <property type="match status" value="1"/>
</dbReference>
<dbReference type="SUPFAM" id="SSF53743">
    <property type="entry name" value="FucI/AraA N-terminal and middle domains"/>
    <property type="match status" value="1"/>
</dbReference>
<accession>A0A9D1LA76</accession>
<dbReference type="GO" id="GO:0019569">
    <property type="term" value="P:L-arabinose catabolic process to D-xylulose 5-phosphate"/>
    <property type="evidence" value="ECO:0007669"/>
    <property type="project" value="TreeGrafter"/>
</dbReference>
<name>A0A9D1LA76_9CLOT</name>
<evidence type="ECO:0000256" key="5">
    <source>
        <dbReference type="ARBA" id="ARBA00023277"/>
    </source>
</evidence>
<dbReference type="GO" id="GO:0046872">
    <property type="term" value="F:metal ion binding"/>
    <property type="evidence" value="ECO:0007669"/>
    <property type="project" value="UniProtKB-KW"/>
</dbReference>
<dbReference type="PANTHER" id="PTHR38464:SF1">
    <property type="entry name" value="L-ARABINOSE ISOMERASE"/>
    <property type="match status" value="1"/>
</dbReference>
<dbReference type="AlphaFoldDB" id="A0A9D1LA76"/>
<evidence type="ECO:0000256" key="1">
    <source>
        <dbReference type="ARBA" id="ARBA00022723"/>
    </source>
</evidence>
<evidence type="ECO:0000259" key="7">
    <source>
        <dbReference type="Pfam" id="PF11762"/>
    </source>
</evidence>
<evidence type="ECO:0000259" key="6">
    <source>
        <dbReference type="Pfam" id="PF02610"/>
    </source>
</evidence>
<feature type="domain" description="L-arabinose isomerase N-terminal" evidence="6">
    <location>
        <begin position="43"/>
        <end position="167"/>
    </location>
</feature>
<dbReference type="InterPro" id="IPR003762">
    <property type="entry name" value="Lara_isomerase"/>
</dbReference>
<feature type="domain" description="L-arabinose isomerase central" evidence="8">
    <location>
        <begin position="196"/>
        <end position="309"/>
    </location>
</feature>
<dbReference type="InterPro" id="IPR038583">
    <property type="entry name" value="AraA_N_sf"/>
</dbReference>
<dbReference type="Proteomes" id="UP000824089">
    <property type="component" value="Unassembled WGS sequence"/>
</dbReference>
<keyword evidence="4" id="KW-0413">Isomerase</keyword>
<sequence length="462" mass="52039">MQKIKIGFLPLYIKLYDDTCPELRPKLETFYERMAAALEERGLEVIRTPFCRIEAEFQKAVAEYEAQNAACIVTLHMAYSPSLESAQTLLQTELPIVVLDTTMTYAFGPDQDPDEIDYNHGIHGVMDFCNLLKRGGKPYAVAAGHWEQSDVLAQTVRYVRAAAAARAVRGSRVGVFGGSFSGMGDFQVTPQELAERFGAELIEASSDEMREYTRSVTEEEIEAEICADRERFRFPEPIEDGVYRANTRACLAIRKWIEAQKLDAFTVNFLKACPAYGIDTMPFLEACKAMTRGIGYAGEGDALDAMLAGVLIRTFETASFVEIFCPDWKDDRLFLSHMGEMNYRTAGGIPEIHMRKSNYTDSVMPMAGYACYRPGKAVYANVYRDETGFCLLASAVEMQQITDDKNFDSVIRGWMKPRIPVKDFLRKLSEHGATHHSLLIYDAEPEQLLYFASLLHMKGYVI</sequence>
<keyword evidence="2" id="KW-0054">Arabinose catabolism</keyword>
<keyword evidence="1" id="KW-0479">Metal-binding</keyword>
<protein>
    <recommendedName>
        <fullName evidence="11">L-arabinose isomerase</fullName>
    </recommendedName>
</protein>
<dbReference type="PANTHER" id="PTHR38464">
    <property type="entry name" value="L-ARABINOSE ISOMERASE"/>
    <property type="match status" value="1"/>
</dbReference>
<evidence type="ECO:0000256" key="3">
    <source>
        <dbReference type="ARBA" id="ARBA00023211"/>
    </source>
</evidence>